<keyword evidence="6" id="KW-0862">Zinc</keyword>
<dbReference type="RefSeq" id="WP_076723289.1">
    <property type="nucleotide sequence ID" value="NZ_JABWTC010000011.1"/>
</dbReference>
<comment type="catalytic activity">
    <reaction evidence="9">
        <text>S-methyl-5'-thioadenosine + phosphate = 5-(methylsulfanyl)-alpha-D-ribose 1-phosphate + adenine</text>
        <dbReference type="Rhea" id="RHEA:11852"/>
        <dbReference type="ChEBI" id="CHEBI:16708"/>
        <dbReference type="ChEBI" id="CHEBI:17509"/>
        <dbReference type="ChEBI" id="CHEBI:43474"/>
        <dbReference type="ChEBI" id="CHEBI:58533"/>
        <dbReference type="EC" id="2.4.2.28"/>
    </reaction>
    <physiologicalReaction direction="left-to-right" evidence="9">
        <dbReference type="Rhea" id="RHEA:11853"/>
    </physiologicalReaction>
</comment>
<evidence type="ECO:0000256" key="4">
    <source>
        <dbReference type="ARBA" id="ARBA00022723"/>
    </source>
</evidence>
<comment type="catalytic activity">
    <reaction evidence="8">
        <text>adenosine + phosphate = alpha-D-ribose 1-phosphate + adenine</text>
        <dbReference type="Rhea" id="RHEA:27642"/>
        <dbReference type="ChEBI" id="CHEBI:16335"/>
        <dbReference type="ChEBI" id="CHEBI:16708"/>
        <dbReference type="ChEBI" id="CHEBI:43474"/>
        <dbReference type="ChEBI" id="CHEBI:57720"/>
        <dbReference type="EC" id="2.4.2.1"/>
    </reaction>
    <physiologicalReaction direction="left-to-right" evidence="8">
        <dbReference type="Rhea" id="RHEA:27643"/>
    </physiologicalReaction>
</comment>
<evidence type="ECO:0000313" key="11">
    <source>
        <dbReference type="EMBL" id="ONF44739.1"/>
    </source>
</evidence>
<dbReference type="InterPro" id="IPR003730">
    <property type="entry name" value="Cu_polyphenol_OxRdtase"/>
</dbReference>
<dbReference type="PANTHER" id="PTHR30616">
    <property type="entry name" value="UNCHARACTERIZED PROTEIN YFIH"/>
    <property type="match status" value="1"/>
</dbReference>
<proteinExistence type="inferred from homology"/>
<keyword evidence="12" id="KW-1185">Reference proteome</keyword>
<evidence type="ECO:0000256" key="9">
    <source>
        <dbReference type="ARBA" id="ARBA00049893"/>
    </source>
</evidence>
<evidence type="ECO:0000256" key="10">
    <source>
        <dbReference type="RuleBase" id="RU361274"/>
    </source>
</evidence>
<dbReference type="OrthoDB" id="4279at2"/>
<dbReference type="InterPro" id="IPR011324">
    <property type="entry name" value="Cytotoxic_necrot_fac-like_cat"/>
</dbReference>
<dbReference type="Proteomes" id="UP000189339">
    <property type="component" value="Unassembled WGS sequence"/>
</dbReference>
<keyword evidence="5" id="KW-0378">Hydrolase</keyword>
<dbReference type="GO" id="GO:0005507">
    <property type="term" value="F:copper ion binding"/>
    <property type="evidence" value="ECO:0007669"/>
    <property type="project" value="TreeGrafter"/>
</dbReference>
<dbReference type="Pfam" id="PF02578">
    <property type="entry name" value="Cu-oxidase_4"/>
    <property type="match status" value="1"/>
</dbReference>
<comment type="catalytic activity">
    <reaction evidence="7">
        <text>adenosine + H2O + H(+) = inosine + NH4(+)</text>
        <dbReference type="Rhea" id="RHEA:24408"/>
        <dbReference type="ChEBI" id="CHEBI:15377"/>
        <dbReference type="ChEBI" id="CHEBI:15378"/>
        <dbReference type="ChEBI" id="CHEBI:16335"/>
        <dbReference type="ChEBI" id="CHEBI:17596"/>
        <dbReference type="ChEBI" id="CHEBI:28938"/>
        <dbReference type="EC" id="3.5.4.4"/>
    </reaction>
    <physiologicalReaction direction="left-to-right" evidence="7">
        <dbReference type="Rhea" id="RHEA:24409"/>
    </physiologicalReaction>
</comment>
<sequence>MISERDLVTPDWPAPAGVRALCTTRQGGVSQPPWNSLNLGGHVGDRPEDVVENRRRLAAVTGLPTARLVWLNQVHGIDVVALTAASAGTLVTADACWTRERGMACAILTADCLPVLLCDQAGQVVGAAHAGWRSLCAGVLERLVTAMPVPAGDVLAWLGPAIGPQRFEVGPEVRAEFLARDPQAARAFVPSSHRPGHYLADLYGLARQRLAQAGVGRVFGGGLCTLSDSERFFSYRRDGQTGRMASLIWLT</sequence>
<dbReference type="EMBL" id="MSCW01000003">
    <property type="protein sequence ID" value="ONF44739.1"/>
    <property type="molecule type" value="Genomic_DNA"/>
</dbReference>
<dbReference type="PANTHER" id="PTHR30616:SF2">
    <property type="entry name" value="PURINE NUCLEOSIDE PHOSPHORYLASE LACC1"/>
    <property type="match status" value="1"/>
</dbReference>
<evidence type="ECO:0000256" key="8">
    <source>
        <dbReference type="ARBA" id="ARBA00048968"/>
    </source>
</evidence>
<evidence type="ECO:0000256" key="2">
    <source>
        <dbReference type="ARBA" id="ARBA00007353"/>
    </source>
</evidence>
<dbReference type="CDD" id="cd16833">
    <property type="entry name" value="YfiH"/>
    <property type="match status" value="1"/>
</dbReference>
<comment type="caution">
    <text evidence="11">The sequence shown here is derived from an EMBL/GenBank/DDBJ whole genome shotgun (WGS) entry which is preliminary data.</text>
</comment>
<dbReference type="GO" id="GO:0017061">
    <property type="term" value="F:S-methyl-5-thioadenosine phosphorylase activity"/>
    <property type="evidence" value="ECO:0007669"/>
    <property type="project" value="UniProtKB-EC"/>
</dbReference>
<dbReference type="STRING" id="135739.BTO32_04640"/>
<dbReference type="NCBIfam" id="TIGR00726">
    <property type="entry name" value="peptidoglycan editing factor PgeF"/>
    <property type="match status" value="1"/>
</dbReference>
<organism evidence="11 12">
    <name type="scientific">Marinobacter lutaoensis</name>
    <dbReference type="NCBI Taxonomy" id="135739"/>
    <lineage>
        <taxon>Bacteria</taxon>
        <taxon>Pseudomonadati</taxon>
        <taxon>Pseudomonadota</taxon>
        <taxon>Gammaproteobacteria</taxon>
        <taxon>Pseudomonadales</taxon>
        <taxon>Marinobacteraceae</taxon>
        <taxon>Marinobacter</taxon>
    </lineage>
</organism>
<evidence type="ECO:0000256" key="5">
    <source>
        <dbReference type="ARBA" id="ARBA00022801"/>
    </source>
</evidence>
<evidence type="ECO:0000256" key="6">
    <source>
        <dbReference type="ARBA" id="ARBA00022833"/>
    </source>
</evidence>
<accession>A0A1V2DW66</accession>
<evidence type="ECO:0000313" key="12">
    <source>
        <dbReference type="Proteomes" id="UP000189339"/>
    </source>
</evidence>
<comment type="catalytic activity">
    <reaction evidence="1">
        <text>inosine + phosphate = alpha-D-ribose 1-phosphate + hypoxanthine</text>
        <dbReference type="Rhea" id="RHEA:27646"/>
        <dbReference type="ChEBI" id="CHEBI:17368"/>
        <dbReference type="ChEBI" id="CHEBI:17596"/>
        <dbReference type="ChEBI" id="CHEBI:43474"/>
        <dbReference type="ChEBI" id="CHEBI:57720"/>
        <dbReference type="EC" id="2.4.2.1"/>
    </reaction>
    <physiologicalReaction direction="left-to-right" evidence="1">
        <dbReference type="Rhea" id="RHEA:27647"/>
    </physiologicalReaction>
</comment>
<keyword evidence="3" id="KW-0808">Transferase</keyword>
<reference evidence="11 12" key="1">
    <citation type="submission" date="2016-12" db="EMBL/GenBank/DDBJ databases">
        <title>Marinobacter lutaoensis whole genome sequencing.</title>
        <authorList>
            <person name="Verma A."/>
            <person name="Krishnamurthi S."/>
        </authorList>
    </citation>
    <scope>NUCLEOTIDE SEQUENCE [LARGE SCALE GENOMIC DNA]</scope>
    <source>
        <strain evidence="11 12">T5054</strain>
    </source>
</reference>
<gene>
    <name evidence="11" type="ORF">BTO32_04640</name>
</gene>
<dbReference type="SUPFAM" id="SSF64438">
    <property type="entry name" value="CNF1/YfiH-like putative cysteine hydrolases"/>
    <property type="match status" value="1"/>
</dbReference>
<dbReference type="InterPro" id="IPR038371">
    <property type="entry name" value="Cu_polyphenol_OxRdtase_sf"/>
</dbReference>
<evidence type="ECO:0000256" key="1">
    <source>
        <dbReference type="ARBA" id="ARBA00000553"/>
    </source>
</evidence>
<dbReference type="Gene3D" id="3.60.140.10">
    <property type="entry name" value="CNF1/YfiH-like putative cysteine hydrolases"/>
    <property type="match status" value="1"/>
</dbReference>
<evidence type="ECO:0000256" key="7">
    <source>
        <dbReference type="ARBA" id="ARBA00047989"/>
    </source>
</evidence>
<evidence type="ECO:0000256" key="3">
    <source>
        <dbReference type="ARBA" id="ARBA00022679"/>
    </source>
</evidence>
<name>A0A1V2DW66_9GAMM</name>
<dbReference type="AlphaFoldDB" id="A0A1V2DW66"/>
<comment type="similarity">
    <text evidence="2 10">Belongs to the purine nucleoside phosphorylase YfiH/LACC1 family.</text>
</comment>
<dbReference type="GO" id="GO:0016787">
    <property type="term" value="F:hydrolase activity"/>
    <property type="evidence" value="ECO:0007669"/>
    <property type="project" value="UniProtKB-KW"/>
</dbReference>
<protein>
    <recommendedName>
        <fullName evidence="10">Purine nucleoside phosphorylase</fullName>
    </recommendedName>
</protein>
<keyword evidence="4" id="KW-0479">Metal-binding</keyword>